<dbReference type="AlphaFoldDB" id="A0A7J6D1V6"/>
<dbReference type="Gene3D" id="2.60.40.10">
    <property type="entry name" value="Immunoglobulins"/>
    <property type="match status" value="1"/>
</dbReference>
<name>A0A7J6D1V6_9TELE</name>
<reference evidence="2 3" key="1">
    <citation type="submission" date="2020-04" db="EMBL/GenBank/DDBJ databases">
        <title>Chromosome-level genome assembly of a cyprinid fish Onychostoma macrolepis by integration of Nanopore Sequencing, Bionano and Hi-C technology.</title>
        <authorList>
            <person name="Wang D."/>
        </authorList>
    </citation>
    <scope>NUCLEOTIDE SEQUENCE [LARGE SCALE GENOMIC DNA]</scope>
    <source>
        <strain evidence="2">SWU-2019</strain>
        <tissue evidence="2">Muscle</tissue>
    </source>
</reference>
<sequence length="81" mass="9135">MALPKFHTHPESMSVDEGGVARFQCQVNGIPEANITWENDSVVLRASDDRYTLLPMLILQITGAKKSESEQNCLRIYHSMD</sequence>
<evidence type="ECO:0000259" key="1">
    <source>
        <dbReference type="PROSITE" id="PS50835"/>
    </source>
</evidence>
<evidence type="ECO:0000313" key="3">
    <source>
        <dbReference type="Proteomes" id="UP000579812"/>
    </source>
</evidence>
<accession>A0A7J6D1V6</accession>
<evidence type="ECO:0000313" key="2">
    <source>
        <dbReference type="EMBL" id="KAF4113190.1"/>
    </source>
</evidence>
<dbReference type="InterPro" id="IPR013098">
    <property type="entry name" value="Ig_I-set"/>
</dbReference>
<comment type="caution">
    <text evidence="2">The sequence shown here is derived from an EMBL/GenBank/DDBJ whole genome shotgun (WGS) entry which is preliminary data.</text>
</comment>
<dbReference type="InterPro" id="IPR007110">
    <property type="entry name" value="Ig-like_dom"/>
</dbReference>
<gene>
    <name evidence="2" type="ORF">G5714_005735</name>
</gene>
<dbReference type="Proteomes" id="UP000579812">
    <property type="component" value="Unassembled WGS sequence"/>
</dbReference>
<keyword evidence="3" id="KW-1185">Reference proteome</keyword>
<proteinExistence type="predicted"/>
<dbReference type="InterPro" id="IPR036179">
    <property type="entry name" value="Ig-like_dom_sf"/>
</dbReference>
<dbReference type="InterPro" id="IPR013783">
    <property type="entry name" value="Ig-like_fold"/>
</dbReference>
<dbReference type="EMBL" id="JAAMOB010000005">
    <property type="protein sequence ID" value="KAF4113190.1"/>
    <property type="molecule type" value="Genomic_DNA"/>
</dbReference>
<feature type="domain" description="Ig-like" evidence="1">
    <location>
        <begin position="4"/>
        <end position="81"/>
    </location>
</feature>
<protein>
    <recommendedName>
        <fullName evidence="1">Ig-like domain-containing protein</fullName>
    </recommendedName>
</protein>
<dbReference type="Pfam" id="PF07679">
    <property type="entry name" value="I-set"/>
    <property type="match status" value="1"/>
</dbReference>
<organism evidence="2 3">
    <name type="scientific">Onychostoma macrolepis</name>
    <dbReference type="NCBI Taxonomy" id="369639"/>
    <lineage>
        <taxon>Eukaryota</taxon>
        <taxon>Metazoa</taxon>
        <taxon>Chordata</taxon>
        <taxon>Craniata</taxon>
        <taxon>Vertebrata</taxon>
        <taxon>Euteleostomi</taxon>
        <taxon>Actinopterygii</taxon>
        <taxon>Neopterygii</taxon>
        <taxon>Teleostei</taxon>
        <taxon>Ostariophysi</taxon>
        <taxon>Cypriniformes</taxon>
        <taxon>Cyprinidae</taxon>
        <taxon>Acrossocheilinae</taxon>
        <taxon>Onychostoma</taxon>
    </lineage>
</organism>
<dbReference type="SUPFAM" id="SSF48726">
    <property type="entry name" value="Immunoglobulin"/>
    <property type="match status" value="1"/>
</dbReference>
<dbReference type="PROSITE" id="PS50835">
    <property type="entry name" value="IG_LIKE"/>
    <property type="match status" value="1"/>
</dbReference>